<evidence type="ECO:0000313" key="2">
    <source>
        <dbReference type="Proteomes" id="UP001233172"/>
    </source>
</evidence>
<reference evidence="1" key="1">
    <citation type="journal article" date="2023" name="PLoS Negl. Trop. Dis.">
        <title>A genome sequence for Biomphalaria pfeifferi, the major vector snail for the human-infecting parasite Schistosoma mansoni.</title>
        <authorList>
            <person name="Bu L."/>
            <person name="Lu L."/>
            <person name="Laidemitt M.R."/>
            <person name="Zhang S.M."/>
            <person name="Mutuku M."/>
            <person name="Mkoji G."/>
            <person name="Steinauer M."/>
            <person name="Loker E.S."/>
        </authorList>
    </citation>
    <scope>NUCLEOTIDE SEQUENCE</scope>
    <source>
        <strain evidence="1">KasaAsao</strain>
    </source>
</reference>
<protein>
    <submittedName>
        <fullName evidence="1">Uncharacterized protein</fullName>
    </submittedName>
</protein>
<organism evidence="1 2">
    <name type="scientific">Biomphalaria pfeifferi</name>
    <name type="common">Bloodfluke planorb</name>
    <name type="synonym">Freshwater snail</name>
    <dbReference type="NCBI Taxonomy" id="112525"/>
    <lineage>
        <taxon>Eukaryota</taxon>
        <taxon>Metazoa</taxon>
        <taxon>Spiralia</taxon>
        <taxon>Lophotrochozoa</taxon>
        <taxon>Mollusca</taxon>
        <taxon>Gastropoda</taxon>
        <taxon>Heterobranchia</taxon>
        <taxon>Euthyneura</taxon>
        <taxon>Panpulmonata</taxon>
        <taxon>Hygrophila</taxon>
        <taxon>Lymnaeoidea</taxon>
        <taxon>Planorbidae</taxon>
        <taxon>Biomphalaria</taxon>
    </lineage>
</organism>
<comment type="caution">
    <text evidence="1">The sequence shown here is derived from an EMBL/GenBank/DDBJ whole genome shotgun (WGS) entry which is preliminary data.</text>
</comment>
<proteinExistence type="predicted"/>
<reference evidence="1" key="2">
    <citation type="submission" date="2023-04" db="EMBL/GenBank/DDBJ databases">
        <authorList>
            <person name="Bu L."/>
            <person name="Lu L."/>
            <person name="Laidemitt M.R."/>
            <person name="Zhang S.M."/>
            <person name="Mutuku M."/>
            <person name="Mkoji G."/>
            <person name="Steinauer M."/>
            <person name="Loker E.S."/>
        </authorList>
    </citation>
    <scope>NUCLEOTIDE SEQUENCE</scope>
    <source>
        <strain evidence="1">KasaAsao</strain>
        <tissue evidence="1">Whole Snail</tissue>
    </source>
</reference>
<sequence length="146" mass="16537">MTSTVNTVDVDQLLHLDEETQFVISAGNISILVSTWRAYYARGVQLTSGHWGTCHLPGWSTRAFSSPALGNSFDLAGEMLQRGIPFPSEANVYKTTLPCYHRRHLRSAHCLIYSSVGHRENGIGRREPTIQELLVKRRYYYPLLRG</sequence>
<name>A0AAD8BW28_BIOPF</name>
<keyword evidence="2" id="KW-1185">Reference proteome</keyword>
<dbReference type="AlphaFoldDB" id="A0AAD8BW28"/>
<dbReference type="Proteomes" id="UP001233172">
    <property type="component" value="Unassembled WGS sequence"/>
</dbReference>
<accession>A0AAD8BW28</accession>
<evidence type="ECO:0000313" key="1">
    <source>
        <dbReference type="EMBL" id="KAK0061253.1"/>
    </source>
</evidence>
<gene>
    <name evidence="1" type="ORF">Bpfe_009414</name>
</gene>
<dbReference type="EMBL" id="JASAOG010000031">
    <property type="protein sequence ID" value="KAK0061253.1"/>
    <property type="molecule type" value="Genomic_DNA"/>
</dbReference>